<dbReference type="EMBL" id="FNDU01000008">
    <property type="protein sequence ID" value="SDI53489.1"/>
    <property type="molecule type" value="Genomic_DNA"/>
</dbReference>
<dbReference type="AlphaFoldDB" id="A0A1G8LCP1"/>
<sequence>MERNTYYVQLEPSIMGISEVKTSENTIQYEINATLKEKQTLEKKMNAVQKEDLSGGQILARVHDESKADHAKNEMQTEMKELYQKIYELGTPATRELFEELGIDSL</sequence>
<gene>
    <name evidence="1" type="ORF">SAMN05216352_108240</name>
</gene>
<organism evidence="1 2">
    <name type="scientific">Alteribacillus bidgolensis</name>
    <dbReference type="NCBI Taxonomy" id="930129"/>
    <lineage>
        <taxon>Bacteria</taxon>
        <taxon>Bacillati</taxon>
        <taxon>Bacillota</taxon>
        <taxon>Bacilli</taxon>
        <taxon>Bacillales</taxon>
        <taxon>Bacillaceae</taxon>
        <taxon>Alteribacillus</taxon>
    </lineage>
</organism>
<reference evidence="1 2" key="1">
    <citation type="submission" date="2016-10" db="EMBL/GenBank/DDBJ databases">
        <authorList>
            <person name="de Groot N.N."/>
        </authorList>
    </citation>
    <scope>NUCLEOTIDE SEQUENCE [LARGE SCALE GENOMIC DNA]</scope>
    <source>
        <strain evidence="2">P4B,CCM 7963,CECT 7998,DSM 25260,IBRC-M 10614,KCTC 13821</strain>
    </source>
</reference>
<proteinExistence type="predicted"/>
<dbReference type="RefSeq" id="WP_091586201.1">
    <property type="nucleotide sequence ID" value="NZ_FNDU01000008.1"/>
</dbReference>
<name>A0A1G8LCP1_9BACI</name>
<evidence type="ECO:0000313" key="2">
    <source>
        <dbReference type="Proteomes" id="UP000199017"/>
    </source>
</evidence>
<evidence type="ECO:0000313" key="1">
    <source>
        <dbReference type="EMBL" id="SDI53489.1"/>
    </source>
</evidence>
<keyword evidence="2" id="KW-1185">Reference proteome</keyword>
<protein>
    <submittedName>
        <fullName evidence="1">Uncharacterized protein</fullName>
    </submittedName>
</protein>
<accession>A0A1G8LCP1</accession>
<dbReference type="Proteomes" id="UP000199017">
    <property type="component" value="Unassembled WGS sequence"/>
</dbReference>
<dbReference type="OrthoDB" id="2706506at2"/>
<dbReference type="STRING" id="930129.SAMN05216352_108240"/>